<dbReference type="AlphaFoldDB" id="A0A7W7GNN8"/>
<comment type="caution">
    <text evidence="3">The sequence shown here is derived from an EMBL/GenBank/DDBJ whole genome shotgun (WGS) entry which is preliminary data.</text>
</comment>
<keyword evidence="4" id="KW-1185">Reference proteome</keyword>
<feature type="domain" description="Rv2175c C-terminal" evidence="1">
    <location>
        <begin position="108"/>
        <end position="161"/>
    </location>
</feature>
<evidence type="ECO:0000259" key="1">
    <source>
        <dbReference type="Pfam" id="PF18367"/>
    </source>
</evidence>
<feature type="domain" description="DNA-binding protein Rv2175c wHTH" evidence="2">
    <location>
        <begin position="49"/>
        <end position="100"/>
    </location>
</feature>
<name>A0A7W7GNN8_9MICC</name>
<dbReference type="Pfam" id="PF21531">
    <property type="entry name" value="Rv2175c_wHTH"/>
    <property type="match status" value="1"/>
</dbReference>
<protein>
    <recommendedName>
        <fullName evidence="5">DNA-binding protein</fullName>
    </recommendedName>
</protein>
<dbReference type="GO" id="GO:0003677">
    <property type="term" value="F:DNA binding"/>
    <property type="evidence" value="ECO:0007669"/>
    <property type="project" value="InterPro"/>
</dbReference>
<dbReference type="EMBL" id="JACHNA010000001">
    <property type="protein sequence ID" value="MBB4735447.1"/>
    <property type="molecule type" value="Genomic_DNA"/>
</dbReference>
<dbReference type="InterPro" id="IPR048576">
    <property type="entry name" value="Rv2175c_wHTH"/>
</dbReference>
<evidence type="ECO:0000313" key="3">
    <source>
        <dbReference type="EMBL" id="MBB4735447.1"/>
    </source>
</evidence>
<accession>A0A7W7GNN8</accession>
<evidence type="ECO:0000259" key="2">
    <source>
        <dbReference type="Pfam" id="PF21531"/>
    </source>
</evidence>
<evidence type="ECO:0000313" key="4">
    <source>
        <dbReference type="Proteomes" id="UP000540191"/>
    </source>
</evidence>
<proteinExistence type="predicted"/>
<dbReference type="Pfam" id="PF18367">
    <property type="entry name" value="Rv2175c_C"/>
    <property type="match status" value="1"/>
</dbReference>
<organism evidence="3 4">
    <name type="scientific">Micrococcus cohnii</name>
    <dbReference type="NCBI Taxonomy" id="993416"/>
    <lineage>
        <taxon>Bacteria</taxon>
        <taxon>Bacillati</taxon>
        <taxon>Actinomycetota</taxon>
        <taxon>Actinomycetes</taxon>
        <taxon>Micrococcales</taxon>
        <taxon>Micrococcaceae</taxon>
        <taxon>Micrococcus</taxon>
    </lineage>
</organism>
<dbReference type="InterPro" id="IPR041098">
    <property type="entry name" value="Rv2175c_C"/>
</dbReference>
<evidence type="ECO:0008006" key="5">
    <source>
        <dbReference type="Google" id="ProtNLM"/>
    </source>
</evidence>
<reference evidence="3 4" key="1">
    <citation type="submission" date="2020-08" db="EMBL/GenBank/DDBJ databases">
        <title>Sequencing the genomes of 1000 actinobacteria strains.</title>
        <authorList>
            <person name="Klenk H.-P."/>
        </authorList>
    </citation>
    <scope>NUCLEOTIDE SEQUENCE [LARGE SCALE GENOMIC DNA]</scope>
    <source>
        <strain evidence="3 4">DSM 23974</strain>
    </source>
</reference>
<sequence>MSQPDYTLGRGRGLREEGMGVGAGCASVVTPRVGWVNDDTESPEISPEIDALVGDWLALPEVAERLDVRVTRVHNLIKDGAVIAVRRGHPPMRSVPELFLDGGRVLPALRGTLTLLSDAGYSDEEALGWLFRPDESLPGRPVDALRDGRKTEVRRRAQALAW</sequence>
<dbReference type="Proteomes" id="UP000540191">
    <property type="component" value="Unassembled WGS sequence"/>
</dbReference>
<gene>
    <name evidence="3" type="ORF">HDA30_000955</name>
</gene>